<dbReference type="SUPFAM" id="SSF53448">
    <property type="entry name" value="Nucleotide-diphospho-sugar transferases"/>
    <property type="match status" value="1"/>
</dbReference>
<dbReference type="InterPro" id="IPR001173">
    <property type="entry name" value="Glyco_trans_2-like"/>
</dbReference>
<dbReference type="Gene3D" id="3.90.550.10">
    <property type="entry name" value="Spore Coat Polysaccharide Biosynthesis Protein SpsA, Chain A"/>
    <property type="match status" value="1"/>
</dbReference>
<accession>A0ABV6GYJ6</accession>
<dbReference type="Proteomes" id="UP001589767">
    <property type="component" value="Unassembled WGS sequence"/>
</dbReference>
<keyword evidence="1" id="KW-0472">Membrane</keyword>
<dbReference type="RefSeq" id="WP_382367935.1">
    <property type="nucleotide sequence ID" value="NZ_JBHLWB010000001.1"/>
</dbReference>
<reference evidence="3 4" key="1">
    <citation type="submission" date="2024-09" db="EMBL/GenBank/DDBJ databases">
        <authorList>
            <person name="Sun Q."/>
            <person name="Mori K."/>
        </authorList>
    </citation>
    <scope>NUCLEOTIDE SEQUENCE [LARGE SCALE GENOMIC DNA]</scope>
    <source>
        <strain evidence="3 4">CCM 7539</strain>
    </source>
</reference>
<evidence type="ECO:0000313" key="3">
    <source>
        <dbReference type="EMBL" id="MFC0308278.1"/>
    </source>
</evidence>
<dbReference type="CDD" id="cd00761">
    <property type="entry name" value="Glyco_tranf_GTA_type"/>
    <property type="match status" value="1"/>
</dbReference>
<dbReference type="PANTHER" id="PTHR22916:SF3">
    <property type="entry name" value="UDP-GLCNAC:BETAGAL BETA-1,3-N-ACETYLGLUCOSAMINYLTRANSFERASE-LIKE PROTEIN 1"/>
    <property type="match status" value="1"/>
</dbReference>
<dbReference type="InterPro" id="IPR029044">
    <property type="entry name" value="Nucleotide-diphossugar_trans"/>
</dbReference>
<protein>
    <submittedName>
        <fullName evidence="3">Glycosyltransferase family 2 protein</fullName>
    </submittedName>
</protein>
<proteinExistence type="predicted"/>
<dbReference type="PANTHER" id="PTHR22916">
    <property type="entry name" value="GLYCOSYLTRANSFERASE"/>
    <property type="match status" value="1"/>
</dbReference>
<feature type="transmembrane region" description="Helical" evidence="1">
    <location>
        <begin position="291"/>
        <end position="315"/>
    </location>
</feature>
<dbReference type="EMBL" id="JBHLWB010000001">
    <property type="protein sequence ID" value="MFC0308278.1"/>
    <property type="molecule type" value="Genomic_DNA"/>
</dbReference>
<evidence type="ECO:0000313" key="4">
    <source>
        <dbReference type="Proteomes" id="UP001589767"/>
    </source>
</evidence>
<evidence type="ECO:0000259" key="2">
    <source>
        <dbReference type="Pfam" id="PF00535"/>
    </source>
</evidence>
<dbReference type="Pfam" id="PF00535">
    <property type="entry name" value="Glycos_transf_2"/>
    <property type="match status" value="1"/>
</dbReference>
<keyword evidence="4" id="KW-1185">Reference proteome</keyword>
<name>A0ABV6GYJ6_9PAST</name>
<organism evidence="3 4">
    <name type="scientific">Gallibacterium trehalosifermentans</name>
    <dbReference type="NCBI Taxonomy" id="516935"/>
    <lineage>
        <taxon>Bacteria</taxon>
        <taxon>Pseudomonadati</taxon>
        <taxon>Pseudomonadota</taxon>
        <taxon>Gammaproteobacteria</taxon>
        <taxon>Pasteurellales</taxon>
        <taxon>Pasteurellaceae</taxon>
        <taxon>Gallibacterium</taxon>
    </lineage>
</organism>
<keyword evidence="1" id="KW-1133">Transmembrane helix</keyword>
<sequence>MEKIIKDCFLSIIIPIYKNAEYLDEAIKSCIEPDIQIEIILVEDGYSDITRKAIKAILQNNYYKNISIKAIYLEKNIGTFLARKKGVQSATGKYITFLDADDYFINNAMSVFYAKLVELENKDTRYDAILFQYQRNNVLVPKFPAESSSINQQNLTFITYLNKYYNQFIWSSAGKIYHKDILLQVYKDLDVVTDHLVLAEDLLVYTIAAKYIKNFYILNQSLYFYRVHSQSIMEKITKGRKVFVINQLNKIEYYLLQETPKNKEYEIILRKAKFRLSIEKLYCKCGFKRSVFYYIGYIYFMLRHFSVAYVFTIFYQMLLLKLSINNN</sequence>
<feature type="domain" description="Glycosyltransferase 2-like" evidence="2">
    <location>
        <begin position="11"/>
        <end position="182"/>
    </location>
</feature>
<gene>
    <name evidence="3" type="ORF">ACFFHK_00970</name>
</gene>
<comment type="caution">
    <text evidence="3">The sequence shown here is derived from an EMBL/GenBank/DDBJ whole genome shotgun (WGS) entry which is preliminary data.</text>
</comment>
<keyword evidence="1" id="KW-0812">Transmembrane</keyword>
<evidence type="ECO:0000256" key="1">
    <source>
        <dbReference type="SAM" id="Phobius"/>
    </source>
</evidence>